<protein>
    <submittedName>
        <fullName evidence="2">Uncharacterized protein</fullName>
    </submittedName>
</protein>
<dbReference type="eggNOG" id="ENOG502SRSQ">
    <property type="taxonomic scope" value="Eukaryota"/>
</dbReference>
<dbReference type="OMA" id="INTFWPD"/>
<dbReference type="KEGG" id="pno:SNOG_12425"/>
<dbReference type="InParanoid" id="Q0U739"/>
<dbReference type="RefSeq" id="XP_001802648.1">
    <property type="nucleotide sequence ID" value="XM_001802596.1"/>
</dbReference>
<dbReference type="VEuPathDB" id="FungiDB:JI435_124250"/>
<gene>
    <name evidence="2" type="ORF">SNOG_12425</name>
</gene>
<dbReference type="HOGENOM" id="CLU_053383_0_0_1"/>
<sequence>MPFTSSLFTKLPRNTVVLLGVDKQLELINVFWPQLKLTKEDYISEVYQAFFDFISRSLQELQPRSNAFAAQDLPSLLAIVETSSTERKSTKEEIVVKIKPNYFNAGDAEIKRSIELGLRMWLGIHISSKEISIGPVNSRNTRIEWPDNKTLEALVSDEFKPFPLKNAAIDLPLQGSFNAVSLKRICRLQIRWTDNLADHLKLAGTRGQRSLSIYRQKICLINHRKAPGPTIIPLEILDEAIHSLDLLFPFGHSETDDFLASEQVQLHAPHPFGLPRATELDDFRYWRSNIAQLLLLLNGPPETVAQTLLDTRNLPQIATIWIAIFGVFFLTILFGCLSTIDTWEQAAAELVVVLGEYAKDDEQCKYSRQISIGQGFQGAGTADASQVP</sequence>
<dbReference type="AlphaFoldDB" id="Q0U739"/>
<feature type="transmembrane region" description="Helical" evidence="1">
    <location>
        <begin position="318"/>
        <end position="337"/>
    </location>
</feature>
<keyword evidence="1" id="KW-0472">Membrane</keyword>
<evidence type="ECO:0000313" key="3">
    <source>
        <dbReference type="Proteomes" id="UP000001055"/>
    </source>
</evidence>
<dbReference type="GeneID" id="5979557"/>
<proteinExistence type="predicted"/>
<accession>Q0U739</accession>
<organism evidence="2 3">
    <name type="scientific">Phaeosphaeria nodorum (strain SN15 / ATCC MYA-4574 / FGSC 10173)</name>
    <name type="common">Glume blotch fungus</name>
    <name type="synonym">Parastagonospora nodorum</name>
    <dbReference type="NCBI Taxonomy" id="321614"/>
    <lineage>
        <taxon>Eukaryota</taxon>
        <taxon>Fungi</taxon>
        <taxon>Dikarya</taxon>
        <taxon>Ascomycota</taxon>
        <taxon>Pezizomycotina</taxon>
        <taxon>Dothideomycetes</taxon>
        <taxon>Pleosporomycetidae</taxon>
        <taxon>Pleosporales</taxon>
        <taxon>Pleosporineae</taxon>
        <taxon>Phaeosphaeriaceae</taxon>
        <taxon>Parastagonospora</taxon>
    </lineage>
</organism>
<dbReference type="Proteomes" id="UP000001055">
    <property type="component" value="Unassembled WGS sequence"/>
</dbReference>
<keyword evidence="1" id="KW-1133">Transmembrane helix</keyword>
<evidence type="ECO:0000256" key="1">
    <source>
        <dbReference type="SAM" id="Phobius"/>
    </source>
</evidence>
<dbReference type="EMBL" id="CH445346">
    <property type="protein sequence ID" value="EAT80238.1"/>
    <property type="molecule type" value="Genomic_DNA"/>
</dbReference>
<reference evidence="3" key="1">
    <citation type="journal article" date="2007" name="Plant Cell">
        <title>Dothideomycete-plant interactions illuminated by genome sequencing and EST analysis of the wheat pathogen Stagonospora nodorum.</title>
        <authorList>
            <person name="Hane J.K."/>
            <person name="Lowe R.G."/>
            <person name="Solomon P.S."/>
            <person name="Tan K.C."/>
            <person name="Schoch C.L."/>
            <person name="Spatafora J.W."/>
            <person name="Crous P.W."/>
            <person name="Kodira C."/>
            <person name="Birren B.W."/>
            <person name="Galagan J.E."/>
            <person name="Torriani S.F."/>
            <person name="McDonald B.A."/>
            <person name="Oliver R.P."/>
        </authorList>
    </citation>
    <scope>NUCLEOTIDE SEQUENCE [LARGE SCALE GENOMIC DNA]</scope>
    <source>
        <strain evidence="3">SN15 / ATCC MYA-4574 / FGSC 10173</strain>
    </source>
</reference>
<name>Q0U739_PHANO</name>
<keyword evidence="1" id="KW-0812">Transmembrane</keyword>
<evidence type="ECO:0000313" key="2">
    <source>
        <dbReference type="EMBL" id="EAT80238.1"/>
    </source>
</evidence>